<dbReference type="PROSITE" id="PS51257">
    <property type="entry name" value="PROKAR_LIPOPROTEIN"/>
    <property type="match status" value="1"/>
</dbReference>
<feature type="region of interest" description="Disordered" evidence="1">
    <location>
        <begin position="116"/>
        <end position="236"/>
    </location>
</feature>
<feature type="compositionally biased region" description="Low complexity" evidence="1">
    <location>
        <begin position="163"/>
        <end position="173"/>
    </location>
</feature>
<feature type="region of interest" description="Disordered" evidence="1">
    <location>
        <begin position="281"/>
        <end position="351"/>
    </location>
</feature>
<keyword evidence="2" id="KW-0732">Signal</keyword>
<dbReference type="RefSeq" id="WP_231329728.1">
    <property type="nucleotide sequence ID" value="NZ_CP059572.1"/>
</dbReference>
<feature type="compositionally biased region" description="Low complexity" evidence="1">
    <location>
        <begin position="204"/>
        <end position="216"/>
    </location>
</feature>
<reference evidence="3" key="1">
    <citation type="submission" date="2020-07" db="EMBL/GenBank/DDBJ databases">
        <authorList>
            <person name="Tarantini F.S."/>
            <person name="Hong K.W."/>
            <person name="Chan K.G."/>
        </authorList>
    </citation>
    <scope>NUCLEOTIDE SEQUENCE</scope>
    <source>
        <strain evidence="3">32-07</strain>
    </source>
</reference>
<accession>A0ABX8QYY8</accession>
<evidence type="ECO:0000256" key="2">
    <source>
        <dbReference type="SAM" id="SignalP"/>
    </source>
</evidence>
<protein>
    <recommendedName>
        <fullName evidence="5">Lipoprotein</fullName>
    </recommendedName>
</protein>
<feature type="chain" id="PRO_5046563294" description="Lipoprotein" evidence="2">
    <location>
        <begin position="21"/>
        <end position="351"/>
    </location>
</feature>
<dbReference type="EMBL" id="CP059572">
    <property type="protein sequence ID" value="QXJ24031.1"/>
    <property type="molecule type" value="Genomic_DNA"/>
</dbReference>
<evidence type="ECO:0000313" key="3">
    <source>
        <dbReference type="EMBL" id="QXJ24031.1"/>
    </source>
</evidence>
<dbReference type="Proteomes" id="UP001049518">
    <property type="component" value="Chromosome"/>
</dbReference>
<feature type="signal peptide" evidence="2">
    <location>
        <begin position="1"/>
        <end position="20"/>
    </location>
</feature>
<feature type="compositionally biased region" description="Low complexity" evidence="1">
    <location>
        <begin position="180"/>
        <end position="191"/>
    </location>
</feature>
<organism evidence="3 4">
    <name type="scientific">Actinomadura graeca</name>
    <dbReference type="NCBI Taxonomy" id="2750812"/>
    <lineage>
        <taxon>Bacteria</taxon>
        <taxon>Bacillati</taxon>
        <taxon>Actinomycetota</taxon>
        <taxon>Actinomycetes</taxon>
        <taxon>Streptosporangiales</taxon>
        <taxon>Thermomonosporaceae</taxon>
        <taxon>Actinomadura</taxon>
    </lineage>
</organism>
<name>A0ABX8QYY8_9ACTN</name>
<keyword evidence="4" id="KW-1185">Reference proteome</keyword>
<dbReference type="InterPro" id="IPR036182">
    <property type="entry name" value="PCuAC_sf"/>
</dbReference>
<dbReference type="SUPFAM" id="SSF110087">
    <property type="entry name" value="DR1885-like metal-binding protein"/>
    <property type="match status" value="1"/>
</dbReference>
<evidence type="ECO:0000256" key="1">
    <source>
        <dbReference type="SAM" id="MobiDB-lite"/>
    </source>
</evidence>
<gene>
    <name evidence="3" type="ORF">AGRA3207_005278</name>
</gene>
<feature type="compositionally biased region" description="Low complexity" evidence="1">
    <location>
        <begin position="135"/>
        <end position="147"/>
    </location>
</feature>
<feature type="compositionally biased region" description="Pro residues" evidence="1">
    <location>
        <begin position="217"/>
        <end position="232"/>
    </location>
</feature>
<evidence type="ECO:0008006" key="5">
    <source>
        <dbReference type="Google" id="ProtNLM"/>
    </source>
</evidence>
<feature type="compositionally biased region" description="Low complexity" evidence="1">
    <location>
        <begin position="325"/>
        <end position="339"/>
    </location>
</feature>
<sequence length="351" mass="34124">MIRNSRRVAALAVAGTVAIAPVISGCGAGSEPQTAAPTQLTEGVNVTVPTDRPEAAEIDIRNMFLLGPKADMVFGQGSSLPLYATVINQVQGRPDKLVSVASPAFSQARITGGSVALPPAQPSGQGSAVQLVGQAAPPSASPGASKTPKPDKNKKKTQEPGATGEPTPGASTEPGGGGSPAEPGASSRPSGTPETPAPTGAGETPNPGTSATSSNTPSPPATEPSLPVPPGGKAPLVVLTGLNRQLLGGERVTLRLRFEQAGSVDVSVPVIPQQGEYTSYTAVSAGSPAPGVTPGQPSEGAPHGASPGTSPGAHEGTEPAPPGSGAPATGATPGEGAEPSAPASPEGGTGH</sequence>
<evidence type="ECO:0000313" key="4">
    <source>
        <dbReference type="Proteomes" id="UP001049518"/>
    </source>
</evidence>
<proteinExistence type="predicted"/>
<dbReference type="Gene3D" id="2.60.40.1890">
    <property type="entry name" value="PCu(A)C copper chaperone"/>
    <property type="match status" value="1"/>
</dbReference>